<dbReference type="STRING" id="1328759.A0A5C2S9L4"/>
<evidence type="ECO:0000256" key="1">
    <source>
        <dbReference type="ARBA" id="ARBA00004141"/>
    </source>
</evidence>
<feature type="transmembrane region" description="Helical" evidence="6">
    <location>
        <begin position="370"/>
        <end position="394"/>
    </location>
</feature>
<dbReference type="PANTHER" id="PTHR31794">
    <property type="entry name" value="AUXIN EFFLUX TRANSPORTER FAMILY PROTEIN (EUROFUNG)"/>
    <property type="match status" value="1"/>
</dbReference>
<feature type="transmembrane region" description="Helical" evidence="6">
    <location>
        <begin position="264"/>
        <end position="284"/>
    </location>
</feature>
<keyword evidence="8" id="KW-1185">Reference proteome</keyword>
<feature type="transmembrane region" description="Helical" evidence="6">
    <location>
        <begin position="401"/>
        <end position="426"/>
    </location>
</feature>
<name>A0A5C2S9L4_9APHY</name>
<feature type="transmembrane region" description="Helical" evidence="6">
    <location>
        <begin position="304"/>
        <end position="327"/>
    </location>
</feature>
<feature type="compositionally biased region" description="Basic and acidic residues" evidence="5">
    <location>
        <begin position="206"/>
        <end position="217"/>
    </location>
</feature>
<feature type="transmembrane region" description="Helical" evidence="6">
    <location>
        <begin position="339"/>
        <end position="358"/>
    </location>
</feature>
<evidence type="ECO:0008006" key="9">
    <source>
        <dbReference type="Google" id="ProtNLM"/>
    </source>
</evidence>
<evidence type="ECO:0000256" key="5">
    <source>
        <dbReference type="SAM" id="MobiDB-lite"/>
    </source>
</evidence>
<dbReference type="PANTHER" id="PTHR31794:SF4">
    <property type="entry name" value="AUXIN EFFLUX TRANSPORTER FAMILY PROTEIN (EUROFUNG)"/>
    <property type="match status" value="1"/>
</dbReference>
<accession>A0A5C2S9L4</accession>
<dbReference type="GO" id="GO:0055085">
    <property type="term" value="P:transmembrane transport"/>
    <property type="evidence" value="ECO:0007669"/>
    <property type="project" value="InterPro"/>
</dbReference>
<keyword evidence="4 6" id="KW-0472">Membrane</keyword>
<keyword evidence="3 6" id="KW-1133">Transmembrane helix</keyword>
<sequence length="434" mass="46894">MSGSTNSSGMLLSTFSGAFQGSISVLLTLLAGYVMARRGYLNHQTVRNVSKLCTTLFLPCLIIEEMGPELTARKLSIVWIIPLWGLVSTLFAHAIGYLGKRVMKLPYWTVVACGRPNSNALPLLLLQSLEHTGVLDTLSQDGESVSKTLDRAKSLILLNAIVQQTFTFQLAPTIMARDDGQKHDEDPESQGRLRPGPGRLTSVVQDSERVGLLHDNDYDGSEGSDETRAGESAYTRAVDDIADKPDIHWPERIKFLEKPLKKTCNSISPVLLGAIIALIIGITPPLHQAVLDEDGALYSSITQSIVNLGELFVVLQTFTVGAELAIVRSSHPGVLATSWVLFVRFIIMPAIALLFVWGTAGRGLYVDDKLVWFLLVLIPAGPSAMLLVSVAEIVDINQGAIAGYLTIAYLISPLMAVVCSLGLSVVTSAAERIS</sequence>
<evidence type="ECO:0000256" key="3">
    <source>
        <dbReference type="ARBA" id="ARBA00022989"/>
    </source>
</evidence>
<feature type="compositionally biased region" description="Basic and acidic residues" evidence="5">
    <location>
        <begin position="178"/>
        <end position="191"/>
    </location>
</feature>
<dbReference type="GO" id="GO:0016020">
    <property type="term" value="C:membrane"/>
    <property type="evidence" value="ECO:0007669"/>
    <property type="project" value="UniProtKB-SubCell"/>
</dbReference>
<dbReference type="InterPro" id="IPR004776">
    <property type="entry name" value="Mem_transp_PIN-like"/>
</dbReference>
<comment type="subcellular location">
    <subcellularLocation>
        <location evidence="1">Membrane</location>
        <topology evidence="1">Multi-pass membrane protein</topology>
    </subcellularLocation>
</comment>
<organism evidence="7 8">
    <name type="scientific">Lentinus tigrinus ALCF2SS1-6</name>
    <dbReference type="NCBI Taxonomy" id="1328759"/>
    <lineage>
        <taxon>Eukaryota</taxon>
        <taxon>Fungi</taxon>
        <taxon>Dikarya</taxon>
        <taxon>Basidiomycota</taxon>
        <taxon>Agaricomycotina</taxon>
        <taxon>Agaricomycetes</taxon>
        <taxon>Polyporales</taxon>
        <taxon>Polyporaceae</taxon>
        <taxon>Lentinus</taxon>
    </lineage>
</organism>
<feature type="region of interest" description="Disordered" evidence="5">
    <location>
        <begin position="178"/>
        <end position="231"/>
    </location>
</feature>
<dbReference type="Proteomes" id="UP000313359">
    <property type="component" value="Unassembled WGS sequence"/>
</dbReference>
<feature type="transmembrane region" description="Helical" evidence="6">
    <location>
        <begin position="76"/>
        <end position="98"/>
    </location>
</feature>
<dbReference type="OrthoDB" id="191139at2759"/>
<evidence type="ECO:0000313" key="7">
    <source>
        <dbReference type="EMBL" id="RPD59764.1"/>
    </source>
</evidence>
<dbReference type="GO" id="GO:0005783">
    <property type="term" value="C:endoplasmic reticulum"/>
    <property type="evidence" value="ECO:0007669"/>
    <property type="project" value="TreeGrafter"/>
</dbReference>
<protein>
    <recommendedName>
        <fullName evidence="9">Auxin efflux carrier</fullName>
    </recommendedName>
</protein>
<feature type="transmembrane region" description="Helical" evidence="6">
    <location>
        <begin position="12"/>
        <end position="36"/>
    </location>
</feature>
<reference evidence="7" key="1">
    <citation type="journal article" date="2018" name="Genome Biol. Evol.">
        <title>Genomics and development of Lentinus tigrinus, a white-rot wood-decaying mushroom with dimorphic fruiting bodies.</title>
        <authorList>
            <person name="Wu B."/>
            <person name="Xu Z."/>
            <person name="Knudson A."/>
            <person name="Carlson A."/>
            <person name="Chen N."/>
            <person name="Kovaka S."/>
            <person name="LaButti K."/>
            <person name="Lipzen A."/>
            <person name="Pennachio C."/>
            <person name="Riley R."/>
            <person name="Schakwitz W."/>
            <person name="Umezawa K."/>
            <person name="Ohm R.A."/>
            <person name="Grigoriev I.V."/>
            <person name="Nagy L.G."/>
            <person name="Gibbons J."/>
            <person name="Hibbett D."/>
        </authorList>
    </citation>
    <scope>NUCLEOTIDE SEQUENCE [LARGE SCALE GENOMIC DNA]</scope>
    <source>
        <strain evidence="7">ALCF2SS1-6</strain>
    </source>
</reference>
<dbReference type="EMBL" id="ML122268">
    <property type="protein sequence ID" value="RPD59764.1"/>
    <property type="molecule type" value="Genomic_DNA"/>
</dbReference>
<dbReference type="AlphaFoldDB" id="A0A5C2S9L4"/>
<evidence type="ECO:0000313" key="8">
    <source>
        <dbReference type="Proteomes" id="UP000313359"/>
    </source>
</evidence>
<keyword evidence="2 6" id="KW-0812">Transmembrane</keyword>
<dbReference type="Pfam" id="PF03547">
    <property type="entry name" value="Mem_trans"/>
    <property type="match status" value="1"/>
</dbReference>
<gene>
    <name evidence="7" type="ORF">L227DRAFT_526630</name>
</gene>
<proteinExistence type="predicted"/>
<evidence type="ECO:0000256" key="6">
    <source>
        <dbReference type="SAM" id="Phobius"/>
    </source>
</evidence>
<evidence type="ECO:0000256" key="2">
    <source>
        <dbReference type="ARBA" id="ARBA00022692"/>
    </source>
</evidence>
<evidence type="ECO:0000256" key="4">
    <source>
        <dbReference type="ARBA" id="ARBA00023136"/>
    </source>
</evidence>